<dbReference type="Proteomes" id="UP000297280">
    <property type="component" value="Unassembled WGS sequence"/>
</dbReference>
<dbReference type="OrthoDB" id="3510579at2759"/>
<name>A0A4Z1KS67_9HELO</name>
<evidence type="ECO:0000313" key="2">
    <source>
        <dbReference type="EMBL" id="TGO87694.1"/>
    </source>
</evidence>
<dbReference type="AlphaFoldDB" id="A0A4Z1KS67"/>
<gene>
    <name evidence="2" type="ORF">BPOR_0209g00020</name>
</gene>
<protein>
    <submittedName>
        <fullName evidence="2">Uncharacterized protein</fullName>
    </submittedName>
</protein>
<sequence length="218" mass="25168">MMISNNHGASVPPRQSDPVTFTVDDEQKVRTARKDYIEVARFLFGDNWRFTKKILTFVVDSGNIFNLYLTTPNAPELLRIDQLDDSIRPFVAELRHLDFVNTVWSDHPSAAEDIKGPATYPPRVIKLMKVLYDDAQWEYTKLALEWGFDRTNYTRTKNFAAEEVNSILRSYLDESCFDINEADVEATLDIVQAWDYYMSCNGDKISKFLDDIGDVDQD</sequence>
<dbReference type="EMBL" id="PQXO01000209">
    <property type="protein sequence ID" value="TGO87694.1"/>
    <property type="molecule type" value="Genomic_DNA"/>
</dbReference>
<evidence type="ECO:0000256" key="1">
    <source>
        <dbReference type="SAM" id="MobiDB-lite"/>
    </source>
</evidence>
<proteinExistence type="predicted"/>
<feature type="region of interest" description="Disordered" evidence="1">
    <location>
        <begin position="1"/>
        <end position="20"/>
    </location>
</feature>
<reference evidence="2 3" key="1">
    <citation type="submission" date="2017-12" db="EMBL/GenBank/DDBJ databases">
        <title>Comparative genomics of Botrytis spp.</title>
        <authorList>
            <person name="Valero-Jimenez C.A."/>
            <person name="Tapia P."/>
            <person name="Veloso J."/>
            <person name="Silva-Moreno E."/>
            <person name="Staats M."/>
            <person name="Valdes J.H."/>
            <person name="Van Kan J.A.L."/>
        </authorList>
    </citation>
    <scope>NUCLEOTIDE SEQUENCE [LARGE SCALE GENOMIC DNA]</scope>
    <source>
        <strain evidence="2 3">MUCL3349</strain>
    </source>
</reference>
<organism evidence="2 3">
    <name type="scientific">Botrytis porri</name>
    <dbReference type="NCBI Taxonomy" id="87229"/>
    <lineage>
        <taxon>Eukaryota</taxon>
        <taxon>Fungi</taxon>
        <taxon>Dikarya</taxon>
        <taxon>Ascomycota</taxon>
        <taxon>Pezizomycotina</taxon>
        <taxon>Leotiomycetes</taxon>
        <taxon>Helotiales</taxon>
        <taxon>Sclerotiniaceae</taxon>
        <taxon>Botrytis</taxon>
    </lineage>
</organism>
<comment type="caution">
    <text evidence="2">The sequence shown here is derived from an EMBL/GenBank/DDBJ whole genome shotgun (WGS) entry which is preliminary data.</text>
</comment>
<keyword evidence="3" id="KW-1185">Reference proteome</keyword>
<evidence type="ECO:0000313" key="3">
    <source>
        <dbReference type="Proteomes" id="UP000297280"/>
    </source>
</evidence>
<accession>A0A4Z1KS67</accession>